<dbReference type="Proteomes" id="UP001500552">
    <property type="component" value="Unassembled WGS sequence"/>
</dbReference>
<evidence type="ECO:0008006" key="3">
    <source>
        <dbReference type="Google" id="ProtNLM"/>
    </source>
</evidence>
<accession>A0ABP8M7X6</accession>
<comment type="caution">
    <text evidence="1">The sequence shown here is derived from an EMBL/GenBank/DDBJ whole genome shotgun (WGS) entry which is preliminary data.</text>
</comment>
<proteinExistence type="predicted"/>
<reference evidence="2" key="1">
    <citation type="journal article" date="2019" name="Int. J. Syst. Evol. Microbiol.">
        <title>The Global Catalogue of Microorganisms (GCM) 10K type strain sequencing project: providing services to taxonomists for standard genome sequencing and annotation.</title>
        <authorList>
            <consortium name="The Broad Institute Genomics Platform"/>
            <consortium name="The Broad Institute Genome Sequencing Center for Infectious Disease"/>
            <person name="Wu L."/>
            <person name="Ma J."/>
        </authorList>
    </citation>
    <scope>NUCLEOTIDE SEQUENCE [LARGE SCALE GENOMIC DNA]</scope>
    <source>
        <strain evidence="2">JCM 17926</strain>
    </source>
</reference>
<dbReference type="PANTHER" id="PTHR38477">
    <property type="entry name" value="HYPOTHETICAL EXPORTED PROTEIN"/>
    <property type="match status" value="1"/>
</dbReference>
<dbReference type="EMBL" id="BAABHC010000042">
    <property type="protein sequence ID" value="GAA4445633.1"/>
    <property type="molecule type" value="Genomic_DNA"/>
</dbReference>
<evidence type="ECO:0000313" key="1">
    <source>
        <dbReference type="EMBL" id="GAA4445633.1"/>
    </source>
</evidence>
<dbReference type="InterPro" id="IPR032676">
    <property type="entry name" value="YkuD_2"/>
</dbReference>
<protein>
    <recommendedName>
        <fullName evidence="3">L,D-transpeptidase catalytic domain</fullName>
    </recommendedName>
</protein>
<keyword evidence="2" id="KW-1185">Reference proteome</keyword>
<dbReference type="PANTHER" id="PTHR38477:SF1">
    <property type="entry name" value="MUREIN L,D-TRANSPEPTIDASE CATALYTIC DOMAIN FAMILY PROTEIN"/>
    <property type="match status" value="1"/>
</dbReference>
<dbReference type="Pfam" id="PF13645">
    <property type="entry name" value="YkuD_2"/>
    <property type="match status" value="1"/>
</dbReference>
<name>A0ABP8M7X6_9BACT</name>
<gene>
    <name evidence="1" type="ORF">GCM10023188_49110</name>
</gene>
<organism evidence="1 2">
    <name type="scientific">Pontibacter saemangeumensis</name>
    <dbReference type="NCBI Taxonomy" id="1084525"/>
    <lineage>
        <taxon>Bacteria</taxon>
        <taxon>Pseudomonadati</taxon>
        <taxon>Bacteroidota</taxon>
        <taxon>Cytophagia</taxon>
        <taxon>Cytophagales</taxon>
        <taxon>Hymenobacteraceae</taxon>
        <taxon>Pontibacter</taxon>
    </lineage>
</organism>
<sequence>MNFSEKQAAFNDYMLDIYNEADLREKGLSLDVFEKGFIGFQNMKRQQNTSQERSILTVIDFTKSSREKRLWIIDLDSKKVLFNTLVAHGRNTGEDRALKFSNQPNSYMSSLGFYLTDATYFGKHGLSLRLSGMDGNYNSNAMARAIVMHGADYATASFVKQYGRLGRSLGCPAVPQEVSKEIIMAIKDKTVMYIHGNDSNYTSDYLNPTEAVEAYAQNALTESGIATL</sequence>
<evidence type="ECO:0000313" key="2">
    <source>
        <dbReference type="Proteomes" id="UP001500552"/>
    </source>
</evidence>